<comment type="PTM">
    <text evidence="8">Formation of the three residue Trp-Tyr-Met cross-link is important for the catalase, but not the peroxidase activity of the enzyme.</text>
</comment>
<dbReference type="NCBIfam" id="NF011635">
    <property type="entry name" value="PRK15061.1"/>
    <property type="match status" value="1"/>
</dbReference>
<organism evidence="12 13">
    <name type="scientific">Vibrio genomosp. F10</name>
    <dbReference type="NCBI Taxonomy" id="723171"/>
    <lineage>
        <taxon>Bacteria</taxon>
        <taxon>Pseudomonadati</taxon>
        <taxon>Pseudomonadota</taxon>
        <taxon>Gammaproteobacteria</taxon>
        <taxon>Vibrionales</taxon>
        <taxon>Vibrionaceae</taxon>
        <taxon>Vibrio</taxon>
    </lineage>
</organism>
<dbReference type="InterPro" id="IPR019793">
    <property type="entry name" value="Peroxidases_heam-ligand_BS"/>
</dbReference>
<feature type="cross-link" description="Tryptophyl-tyrosyl-methioninium (Tyr-Met) (with Trp-154)" evidence="8">
    <location>
        <begin position="276"/>
        <end position="302"/>
    </location>
</feature>
<accession>A0A1B9R2X4</accession>
<reference evidence="13" key="1">
    <citation type="submission" date="2016-06" db="EMBL/GenBank/DDBJ databases">
        <authorList>
            <person name="Hehemann J.-H."/>
            <person name="Arevalo P."/>
            <person name="Datta M.S."/>
            <person name="Polz M.F."/>
        </authorList>
    </citation>
    <scope>NUCLEOTIDE SEQUENCE [LARGE SCALE GENOMIC DNA]</scope>
    <source>
        <strain evidence="13">9CSC122</strain>
    </source>
</reference>
<dbReference type="PROSITE" id="PS00436">
    <property type="entry name" value="PEROXIDASE_2"/>
    <property type="match status" value="1"/>
</dbReference>
<evidence type="ECO:0000256" key="1">
    <source>
        <dbReference type="ARBA" id="ARBA00022559"/>
    </source>
</evidence>
<evidence type="ECO:0000256" key="7">
    <source>
        <dbReference type="ARBA" id="ARBA00049145"/>
    </source>
</evidence>
<dbReference type="PROSITE" id="PS50873">
    <property type="entry name" value="PEROXIDASE_4"/>
    <property type="match status" value="1"/>
</dbReference>
<keyword evidence="3 8" id="KW-0479">Metal-binding</keyword>
<dbReference type="NCBIfam" id="TIGR00198">
    <property type="entry name" value="cat_per_HPI"/>
    <property type="match status" value="1"/>
</dbReference>
<comment type="catalytic activity">
    <reaction evidence="7 8 9">
        <text>2 H2O2 = O2 + 2 H2O</text>
        <dbReference type="Rhea" id="RHEA:20309"/>
        <dbReference type="ChEBI" id="CHEBI:15377"/>
        <dbReference type="ChEBI" id="CHEBI:15379"/>
        <dbReference type="ChEBI" id="CHEBI:16240"/>
        <dbReference type="EC" id="1.11.1.21"/>
    </reaction>
</comment>
<evidence type="ECO:0000256" key="2">
    <source>
        <dbReference type="ARBA" id="ARBA00022617"/>
    </source>
</evidence>
<comment type="function">
    <text evidence="8">Bifunctional enzyme with both catalase and broad-spectrum peroxidase activity.</text>
</comment>
<dbReference type="AlphaFoldDB" id="A0A1B9R2X4"/>
<comment type="caution">
    <text evidence="12">The sequence shown here is derived from an EMBL/GenBank/DDBJ whole genome shotgun (WGS) entry which is preliminary data.</text>
</comment>
<dbReference type="Proteomes" id="UP000093173">
    <property type="component" value="Unassembled WGS sequence"/>
</dbReference>
<dbReference type="GO" id="GO:0046872">
    <property type="term" value="F:metal ion binding"/>
    <property type="evidence" value="ECO:0007669"/>
    <property type="project" value="UniProtKB-KW"/>
</dbReference>
<evidence type="ECO:0000313" key="12">
    <source>
        <dbReference type="EMBL" id="OCH78414.1"/>
    </source>
</evidence>
<dbReference type="GO" id="GO:0042744">
    <property type="term" value="P:hydrogen peroxide catabolic process"/>
    <property type="evidence" value="ECO:0007669"/>
    <property type="project" value="UniProtKB-KW"/>
</dbReference>
<feature type="site" description="Transition state stabilizer" evidence="8">
    <location>
        <position position="151"/>
    </location>
</feature>
<dbReference type="InterPro" id="IPR000763">
    <property type="entry name" value="Catalase_peroxidase"/>
</dbReference>
<name>A0A1B9R2X4_9VIBR</name>
<proteinExistence type="inferred from homology"/>
<evidence type="ECO:0000313" key="13">
    <source>
        <dbReference type="Proteomes" id="UP000093173"/>
    </source>
</evidence>
<dbReference type="InterPro" id="IPR019794">
    <property type="entry name" value="Peroxidases_AS"/>
</dbReference>
<feature type="domain" description="Plant heme peroxidase family profile" evidence="11">
    <location>
        <begin position="163"/>
        <end position="478"/>
    </location>
</feature>
<feature type="active site" description="Proton acceptor" evidence="8">
    <location>
        <position position="155"/>
    </location>
</feature>
<evidence type="ECO:0000259" key="11">
    <source>
        <dbReference type="PROSITE" id="PS50873"/>
    </source>
</evidence>
<dbReference type="Pfam" id="PF00141">
    <property type="entry name" value="peroxidase"/>
    <property type="match status" value="2"/>
</dbReference>
<dbReference type="EMBL" id="MAJZ01000231">
    <property type="protein sequence ID" value="OCH78414.1"/>
    <property type="molecule type" value="Genomic_DNA"/>
</dbReference>
<comment type="similarity">
    <text evidence="8 9">Belongs to the peroxidase family. Peroxidase/catalase subfamily.</text>
</comment>
<dbReference type="CDD" id="cd08200">
    <property type="entry name" value="catalase_peroxidase_2"/>
    <property type="match status" value="1"/>
</dbReference>
<protein>
    <recommendedName>
        <fullName evidence="8 9">Catalase-peroxidase</fullName>
        <shortName evidence="8">CP</shortName>
        <ecNumber evidence="8 9">1.11.1.21</ecNumber>
    </recommendedName>
    <alternativeName>
        <fullName evidence="8">Peroxidase/catalase</fullName>
    </alternativeName>
</protein>
<dbReference type="SUPFAM" id="SSF48113">
    <property type="entry name" value="Heme-dependent peroxidases"/>
    <property type="match status" value="2"/>
</dbReference>
<keyword evidence="6 8" id="KW-0376">Hydrogen peroxide</keyword>
<dbReference type="InterPro" id="IPR010255">
    <property type="entry name" value="Haem_peroxidase_sf"/>
</dbReference>
<dbReference type="GO" id="GO:0070301">
    <property type="term" value="P:cellular response to hydrogen peroxide"/>
    <property type="evidence" value="ECO:0007669"/>
    <property type="project" value="TreeGrafter"/>
</dbReference>
<dbReference type="RefSeq" id="WP_065576356.1">
    <property type="nucleotide sequence ID" value="NZ_JBNGCH010000231.1"/>
</dbReference>
<evidence type="ECO:0000256" key="5">
    <source>
        <dbReference type="ARBA" id="ARBA00023004"/>
    </source>
</evidence>
<dbReference type="Gene3D" id="1.10.420.10">
    <property type="entry name" value="Peroxidase, domain 2"/>
    <property type="match status" value="2"/>
</dbReference>
<dbReference type="EC" id="1.11.1.21" evidence="8 9"/>
<comment type="cofactor">
    <cofactor evidence="8">
        <name>heme b</name>
        <dbReference type="ChEBI" id="CHEBI:60344"/>
    </cofactor>
    <text evidence="8">Binds 1 heme b (iron(II)-protoporphyrin IX) group per dimer.</text>
</comment>
<dbReference type="InterPro" id="IPR002016">
    <property type="entry name" value="Haem_peroxidase"/>
</dbReference>
<evidence type="ECO:0000256" key="4">
    <source>
        <dbReference type="ARBA" id="ARBA00023002"/>
    </source>
</evidence>
<dbReference type="GO" id="GO:0020037">
    <property type="term" value="F:heme binding"/>
    <property type="evidence" value="ECO:0007669"/>
    <property type="project" value="InterPro"/>
</dbReference>
<dbReference type="PRINTS" id="PR00460">
    <property type="entry name" value="BPEROXIDASE"/>
</dbReference>
<keyword evidence="4 8" id="KW-0560">Oxidoreductase</keyword>
<comment type="subunit">
    <text evidence="8">Homodimer or homotetramer.</text>
</comment>
<feature type="region of interest" description="Disordered" evidence="10">
    <location>
        <begin position="57"/>
        <end position="76"/>
    </location>
</feature>
<evidence type="ECO:0000256" key="6">
    <source>
        <dbReference type="ARBA" id="ARBA00023324"/>
    </source>
</evidence>
<evidence type="ECO:0000256" key="9">
    <source>
        <dbReference type="RuleBase" id="RU003451"/>
    </source>
</evidence>
<dbReference type="GO" id="GO:0005829">
    <property type="term" value="C:cytosol"/>
    <property type="evidence" value="ECO:0007669"/>
    <property type="project" value="TreeGrafter"/>
</dbReference>
<comment type="caution">
    <text evidence="8">Lacks conserved residue(s) required for the propagation of feature annotation.</text>
</comment>
<feature type="binding site" description="axial binding residue" evidence="8">
    <location>
        <position position="317"/>
    </location>
    <ligand>
        <name>heme b</name>
        <dbReference type="ChEBI" id="CHEBI:60344"/>
    </ligand>
    <ligandPart>
        <name>Fe</name>
        <dbReference type="ChEBI" id="CHEBI:18248"/>
    </ligandPart>
</feature>
<dbReference type="PANTHER" id="PTHR30555">
    <property type="entry name" value="HYDROPEROXIDASE I, BIFUNCTIONAL CATALASE-PEROXIDASE"/>
    <property type="match status" value="1"/>
</dbReference>
<dbReference type="HAMAP" id="MF_01961">
    <property type="entry name" value="Catal_peroxid"/>
    <property type="match status" value="1"/>
</dbReference>
<gene>
    <name evidence="8" type="primary">katG</name>
    <name evidence="12" type="ORF">A6E14_00785</name>
</gene>
<keyword evidence="13" id="KW-1185">Reference proteome</keyword>
<keyword evidence="1 8" id="KW-0575">Peroxidase</keyword>
<evidence type="ECO:0000256" key="3">
    <source>
        <dbReference type="ARBA" id="ARBA00022723"/>
    </source>
</evidence>
<keyword evidence="2 8" id="KW-0349">Heme</keyword>
<dbReference type="FunFam" id="1.10.520.10:FF:000002">
    <property type="entry name" value="Catalase-peroxidase"/>
    <property type="match status" value="1"/>
</dbReference>
<evidence type="ECO:0000256" key="10">
    <source>
        <dbReference type="SAM" id="MobiDB-lite"/>
    </source>
</evidence>
<keyword evidence="5 8" id="KW-0408">Iron</keyword>
<dbReference type="PROSITE" id="PS00435">
    <property type="entry name" value="PEROXIDASE_1"/>
    <property type="match status" value="1"/>
</dbReference>
<sequence>MNTSEKLTRSTIPILIPLTALAVLITLLAVVFWATVLFAAPVAAPKGDITKNKLGSADASSSYSNNEEKSASHSQAKHAKSNQFWWPDQLDLSPLRDHDLRSNPLGEDFDYKLAFSDIDLVALKKDINATLTDSQQWWPADWGNYGPFFIRMAWHSAGTYRTLDGRGGASGAQQRFAPLNSWPDNASLDKARRLLWPVKKKYGESISWGDLIVLAGNVSLENMGFTPYGFAAGRTDDWEPDTVYWGPELEMLASDRRNEKGELIKPLAAAHMGLIYVNPEGPNGVPDPLASAKSIREAFGRMSMNDEETMALVAGGHTFGKMHGAHKTAECLGAEPEAAPIEQQGLGWQNKCGKGHSEDTITSGLEGAWTQAPTRWTSLYLQNLLNFEWKQVHSPAGAIQWVPTDESLHESVPDAHVKGKFNPPVMTTADLAFKFDPEYKKIAEHFLADPDAYRLSFAKAWFKLTHRDMGPRSHYLGDDFPDEAFIWQDPIATPDYTLVNDKDIADLKQSVLGSGLTVPELISVAWGSASSYRDSDRRGGANGARIALEPQKSWAVNNPEQLKRVITELKSIQSAFNQSAGNQPTKGNKQVSLADLIVLGGAVAIEKAAEEAGVNVTVPFTPGRADATQQDTDVASFAVLEPHADGFRNFYEGNFYQKSDDQSGYSLSPVEALVDKADQLTLTVPEMTVLIGGMRALNTNTDRSSHGVFTDQPGTLNNDYFVHLLDMSIQWRKAKSEGIYEGVELKTGKVKYTATPVDLIFGSNSELRAVAEVYAFDNAKNRFVTDFVQAWVKVMQLDLERH</sequence>
<dbReference type="PANTHER" id="PTHR30555:SF0">
    <property type="entry name" value="CATALASE-PEROXIDASE"/>
    <property type="match status" value="1"/>
</dbReference>
<dbReference type="Gene3D" id="1.10.520.10">
    <property type="match status" value="2"/>
</dbReference>
<dbReference type="GO" id="GO:0004096">
    <property type="term" value="F:catalase activity"/>
    <property type="evidence" value="ECO:0007669"/>
    <property type="project" value="UniProtKB-UniRule"/>
</dbReference>
<dbReference type="CDD" id="cd00649">
    <property type="entry name" value="catalase_peroxidase_1"/>
    <property type="match status" value="1"/>
</dbReference>
<evidence type="ECO:0000256" key="8">
    <source>
        <dbReference type="HAMAP-Rule" id="MF_01961"/>
    </source>
</evidence>
<dbReference type="PRINTS" id="PR00458">
    <property type="entry name" value="PEROXIDASE"/>
</dbReference>
<comment type="catalytic activity">
    <reaction evidence="8 9">
        <text>H2O2 + AH2 = A + 2 H2O</text>
        <dbReference type="Rhea" id="RHEA:30275"/>
        <dbReference type="ChEBI" id="CHEBI:13193"/>
        <dbReference type="ChEBI" id="CHEBI:15377"/>
        <dbReference type="ChEBI" id="CHEBI:16240"/>
        <dbReference type="ChEBI" id="CHEBI:17499"/>
        <dbReference type="EC" id="1.11.1.21"/>
    </reaction>
</comment>